<keyword evidence="2" id="KW-1185">Reference proteome</keyword>
<dbReference type="EMBL" id="CAJVPJ010001443">
    <property type="protein sequence ID" value="CAG8591373.1"/>
    <property type="molecule type" value="Genomic_DNA"/>
</dbReference>
<dbReference type="AlphaFoldDB" id="A0A9N9G9T1"/>
<proteinExistence type="predicted"/>
<protein>
    <submittedName>
        <fullName evidence="1">9000_t:CDS:1</fullName>
    </submittedName>
</protein>
<accession>A0A9N9G9T1</accession>
<evidence type="ECO:0000313" key="1">
    <source>
        <dbReference type="EMBL" id="CAG8591373.1"/>
    </source>
</evidence>
<gene>
    <name evidence="1" type="ORF">POCULU_LOCUS6991</name>
</gene>
<sequence>MMIKNVTNSFKKIRTGKRPSRLSYVKSIRLLEDDTDPNNRALGDGLDVISSMHYGR</sequence>
<name>A0A9N9G9T1_9GLOM</name>
<dbReference type="Proteomes" id="UP000789572">
    <property type="component" value="Unassembled WGS sequence"/>
</dbReference>
<comment type="caution">
    <text evidence="1">The sequence shown here is derived from an EMBL/GenBank/DDBJ whole genome shotgun (WGS) entry which is preliminary data.</text>
</comment>
<organism evidence="1 2">
    <name type="scientific">Paraglomus occultum</name>
    <dbReference type="NCBI Taxonomy" id="144539"/>
    <lineage>
        <taxon>Eukaryota</taxon>
        <taxon>Fungi</taxon>
        <taxon>Fungi incertae sedis</taxon>
        <taxon>Mucoromycota</taxon>
        <taxon>Glomeromycotina</taxon>
        <taxon>Glomeromycetes</taxon>
        <taxon>Paraglomerales</taxon>
        <taxon>Paraglomeraceae</taxon>
        <taxon>Paraglomus</taxon>
    </lineage>
</organism>
<reference evidence="1" key="1">
    <citation type="submission" date="2021-06" db="EMBL/GenBank/DDBJ databases">
        <authorList>
            <person name="Kallberg Y."/>
            <person name="Tangrot J."/>
            <person name="Rosling A."/>
        </authorList>
    </citation>
    <scope>NUCLEOTIDE SEQUENCE</scope>
    <source>
        <strain evidence="1">IA702</strain>
    </source>
</reference>
<evidence type="ECO:0000313" key="2">
    <source>
        <dbReference type="Proteomes" id="UP000789572"/>
    </source>
</evidence>